<organism evidence="2">
    <name type="scientific">Auriculastra duplicata</name>
    <dbReference type="NCBI Taxonomy" id="1628032"/>
    <lineage>
        <taxon>Eukaryota</taxon>
        <taxon>Metazoa</taxon>
        <taxon>Spiralia</taxon>
        <taxon>Lophotrochozoa</taxon>
        <taxon>Mollusca</taxon>
        <taxon>Gastropoda</taxon>
        <taxon>Heterobranchia</taxon>
        <taxon>Euthyneura</taxon>
        <taxon>Panpulmonata</taxon>
        <taxon>Eupulmonata</taxon>
        <taxon>Ellobiida</taxon>
        <taxon>Ellobioidea</taxon>
        <taxon>Ellobiidae</taxon>
        <taxon>Auriculastra</taxon>
    </lineage>
</organism>
<evidence type="ECO:0000313" key="2">
    <source>
        <dbReference type="EMBL" id="AUT77324.1"/>
    </source>
</evidence>
<dbReference type="EMBL" id="MF962898">
    <property type="protein sequence ID" value="AUT77324.1"/>
    <property type="molecule type" value="Genomic_DNA"/>
</dbReference>
<geneLocation type="mitochondrion" evidence="2"/>
<reference evidence="2" key="1">
    <citation type="journal article" date="2017" name="Mitochondrial DNA Part B Resour">
        <title>Complete sequence analysis of the mitochondrial genome of Auriculastra duplicata (Mollusca, Gastropoda, Ellobiidae).</title>
        <authorList>
            <person name="Yi C.H."/>
            <person name="Kim K.-Y."/>
            <person name="Jung T.W."/>
            <person name="Cho I.-Y."/>
            <person name="Kim I.H."/>
            <person name="Hong S.-S."/>
            <person name="Hwang S.-J."/>
            <person name="Yoon M."/>
            <person name="Kim W."/>
            <person name="Han D."/>
            <person name="Kim M.-S."/>
        </authorList>
    </citation>
    <scope>NUCLEOTIDE SEQUENCE</scope>
</reference>
<name>A0A343SWH4_9EUPU</name>
<proteinExistence type="predicted"/>
<keyword evidence="1" id="KW-0812">Transmembrane</keyword>
<dbReference type="RefSeq" id="YP_009460056.1">
    <property type="nucleotide sequence ID" value="NC_036959.1"/>
</dbReference>
<evidence type="ECO:0000256" key="1">
    <source>
        <dbReference type="SAM" id="Phobius"/>
    </source>
</evidence>
<keyword evidence="1" id="KW-1133">Transmembrane helix</keyword>
<keyword evidence="2" id="KW-0496">Mitochondrion</keyword>
<keyword evidence="1" id="KW-0472">Membrane</keyword>
<accession>A0A343SWH4</accession>
<feature type="transmembrane region" description="Helical" evidence="1">
    <location>
        <begin position="6"/>
        <end position="27"/>
    </location>
</feature>
<dbReference type="GeneID" id="35987621"/>
<dbReference type="AlphaFoldDB" id="A0A343SWH4"/>
<gene>
    <name evidence="2" type="primary">atp8</name>
</gene>
<sequence>MPQLSPTTGILIFLGVLFFYFLLLVAIKNTSTPLSSSPSSKKTSNFLVFYSQNGS</sequence>
<protein>
    <submittedName>
        <fullName evidence="2">ATP synthase F0 subunit 8</fullName>
    </submittedName>
</protein>